<dbReference type="GO" id="GO:0008757">
    <property type="term" value="F:S-adenosylmethionine-dependent methyltransferase activity"/>
    <property type="evidence" value="ECO:0007669"/>
    <property type="project" value="InterPro"/>
</dbReference>
<evidence type="ECO:0000313" key="2">
    <source>
        <dbReference type="EMBL" id="ACR72594.1"/>
    </source>
</evidence>
<dbReference type="InterPro" id="IPR013216">
    <property type="entry name" value="Methyltransf_11"/>
</dbReference>
<proteinExistence type="predicted"/>
<gene>
    <name evidence="2" type="ordered locus">EUBELI_01603</name>
</gene>
<dbReference type="InterPro" id="IPR029063">
    <property type="entry name" value="SAM-dependent_MTases_sf"/>
</dbReference>
<dbReference type="SUPFAM" id="SSF53335">
    <property type="entry name" value="S-adenosyl-L-methionine-dependent methyltransferases"/>
    <property type="match status" value="1"/>
</dbReference>
<evidence type="ECO:0000259" key="1">
    <source>
        <dbReference type="Pfam" id="PF08241"/>
    </source>
</evidence>
<evidence type="ECO:0000313" key="3">
    <source>
        <dbReference type="Proteomes" id="UP000001476"/>
    </source>
</evidence>
<dbReference type="Pfam" id="PF08241">
    <property type="entry name" value="Methyltransf_11"/>
    <property type="match status" value="1"/>
</dbReference>
<dbReference type="eggNOG" id="COG0500">
    <property type="taxonomic scope" value="Bacteria"/>
</dbReference>
<dbReference type="EMBL" id="CP001104">
    <property type="protein sequence ID" value="ACR72594.1"/>
    <property type="molecule type" value="Genomic_DNA"/>
</dbReference>
<dbReference type="HOGENOM" id="CLU_061789_1_0_9"/>
<organism evidence="2 3">
    <name type="scientific">Lachnospira eligens (strain ATCC 27750 / DSM 3376 / VPI C15-48 / C15-B4)</name>
    <name type="common">Eubacterium eligens</name>
    <dbReference type="NCBI Taxonomy" id="515620"/>
    <lineage>
        <taxon>Bacteria</taxon>
        <taxon>Bacillati</taxon>
        <taxon>Bacillota</taxon>
        <taxon>Clostridia</taxon>
        <taxon>Lachnospirales</taxon>
        <taxon>Lachnospiraceae</taxon>
        <taxon>Lachnospira</taxon>
    </lineage>
</organism>
<dbReference type="Gene3D" id="3.40.50.150">
    <property type="entry name" value="Vaccinia Virus protein VP39"/>
    <property type="match status" value="1"/>
</dbReference>
<reference evidence="2 3" key="1">
    <citation type="journal article" date="2009" name="Proc. Natl. Acad. Sci. U.S.A.">
        <title>Characterizing a model human gut microbiota composed of members of its two dominant bacterial phyla.</title>
        <authorList>
            <person name="Mahowald M.A."/>
            <person name="Rey F.E."/>
            <person name="Seedorf H."/>
            <person name="Turnbaugh P.J."/>
            <person name="Fulton R.S."/>
            <person name="Wollam A."/>
            <person name="Shah N."/>
            <person name="Wang C."/>
            <person name="Magrini V."/>
            <person name="Wilson R.K."/>
            <person name="Cantarel B.L."/>
            <person name="Coutinho P.M."/>
            <person name="Henrissat B."/>
            <person name="Crock L.W."/>
            <person name="Russell A."/>
            <person name="Verberkmoes N.C."/>
            <person name="Hettich R.L."/>
            <person name="Gordon J.I."/>
        </authorList>
    </citation>
    <scope>NUCLEOTIDE SEQUENCE [LARGE SCALE GENOMIC DNA]</scope>
    <source>
        <strain evidence="3">ATCC 27750 / DSM 3376 / VPI C15-48 / C15-B4</strain>
    </source>
</reference>
<dbReference type="KEGG" id="eel:EUBELI_01603"/>
<keyword evidence="3" id="KW-1185">Reference proteome</keyword>
<dbReference type="STRING" id="515620.EUBELI_01603"/>
<dbReference type="Proteomes" id="UP000001476">
    <property type="component" value="Chromosome"/>
</dbReference>
<protein>
    <recommendedName>
        <fullName evidence="1">Methyltransferase type 11 domain-containing protein</fullName>
    </recommendedName>
</protein>
<sequence length="286" mass="33097">MIKKHLYGRIIGTVLKKCAGYEDNMGTFLEDYYNKFNEEKRLTSRHGQIEFRTSIHYIHECIEELKREGRENIKIMDIGAGTGRYSVALAEEGFDVTAVELVKHNLGILKSKNSSVKAYQGNALKLKRFEDETFDITLLFGPMYHLFGQEDKVKALKEAARITRKGGFILVAYVMNEYGVITYAFKERHIKECMEQGRLTEDFHTISSEQDLYDYVRLEDIEKVNEAAGCERVKIVTPDGPANYIRQFVNQLDEEEYEMFYRYHLATCERADLLGAAAHTLDIIRK</sequence>
<name>C4Z2L9_LACE2</name>
<dbReference type="AlphaFoldDB" id="C4Z2L9"/>
<dbReference type="CDD" id="cd02440">
    <property type="entry name" value="AdoMet_MTases"/>
    <property type="match status" value="1"/>
</dbReference>
<feature type="domain" description="Methyltransferase type 11" evidence="1">
    <location>
        <begin position="77"/>
        <end position="170"/>
    </location>
</feature>
<accession>C4Z2L9</accession>